<dbReference type="CDD" id="cd02440">
    <property type="entry name" value="AdoMet_MTases"/>
    <property type="match status" value="1"/>
</dbReference>
<evidence type="ECO:0000313" key="1">
    <source>
        <dbReference type="EMBL" id="MDN4479532.1"/>
    </source>
</evidence>
<name>A0ABT8GDN1_9MICO</name>
<sequence>MRTDPAVLDFEYMRHFAAAIRAWGPPPRMLALHVGAGVCTMARHLSAAYPDSRHIAVDVDATLPELAREWWDLPRSPQLRVRQQDGLDAVATRHPESLDLLLRDAFAGDTTPASLADPTWWGHAARAMRPDGLVVANVSAIPGGTTHRQDAVAARESFRSVVAVGEPAVLKGRRRGNVVLVAASAVDVDALRRYAASAPLPTGVNPDWTG</sequence>
<dbReference type="EMBL" id="JAUHQA010000001">
    <property type="protein sequence ID" value="MDN4479532.1"/>
    <property type="molecule type" value="Genomic_DNA"/>
</dbReference>
<dbReference type="SUPFAM" id="SSF53335">
    <property type="entry name" value="S-adenosyl-L-methionine-dependent methyltransferases"/>
    <property type="match status" value="1"/>
</dbReference>
<proteinExistence type="predicted"/>
<dbReference type="Gene3D" id="3.40.50.150">
    <property type="entry name" value="Vaccinia Virus protein VP39"/>
    <property type="match status" value="1"/>
</dbReference>
<reference evidence="1" key="1">
    <citation type="submission" date="2023-06" db="EMBL/GenBank/DDBJ databases">
        <title>Egi l300058.</title>
        <authorList>
            <person name="Gao L."/>
            <person name="Fang B.-Z."/>
            <person name="Li W.-J."/>
        </authorList>
    </citation>
    <scope>NUCLEOTIDE SEQUENCE</scope>
    <source>
        <strain evidence="1">EGI L300058</strain>
    </source>
</reference>
<gene>
    <name evidence="1" type="ORF">QQX02_01160</name>
</gene>
<dbReference type="NCBIfam" id="NF037959">
    <property type="entry name" value="MFS_SpdSyn"/>
    <property type="match status" value="1"/>
</dbReference>
<protein>
    <submittedName>
        <fullName evidence="1">Fused MFS/spermidine synthase</fullName>
    </submittedName>
</protein>
<dbReference type="RefSeq" id="WP_301140692.1">
    <property type="nucleotide sequence ID" value="NZ_JAUHQA010000001.1"/>
</dbReference>
<keyword evidence="2" id="KW-1185">Reference proteome</keyword>
<dbReference type="Proteomes" id="UP001172708">
    <property type="component" value="Unassembled WGS sequence"/>
</dbReference>
<dbReference type="InterPro" id="IPR029063">
    <property type="entry name" value="SAM-dependent_MTases_sf"/>
</dbReference>
<comment type="caution">
    <text evidence="1">The sequence shown here is derived from an EMBL/GenBank/DDBJ whole genome shotgun (WGS) entry which is preliminary data.</text>
</comment>
<organism evidence="1 2">
    <name type="scientific">Demequina muriae</name>
    <dbReference type="NCBI Taxonomy" id="3051664"/>
    <lineage>
        <taxon>Bacteria</taxon>
        <taxon>Bacillati</taxon>
        <taxon>Actinomycetota</taxon>
        <taxon>Actinomycetes</taxon>
        <taxon>Micrococcales</taxon>
        <taxon>Demequinaceae</taxon>
        <taxon>Demequina</taxon>
    </lineage>
</organism>
<evidence type="ECO:0000313" key="2">
    <source>
        <dbReference type="Proteomes" id="UP001172708"/>
    </source>
</evidence>
<accession>A0ABT8GDN1</accession>